<accession>A0A2U9B3C7</accession>
<evidence type="ECO:0000313" key="6">
    <source>
        <dbReference type="Proteomes" id="UP000438429"/>
    </source>
</evidence>
<evidence type="ECO:0000313" key="4">
    <source>
        <dbReference type="EMBL" id="KAF0023418.1"/>
    </source>
</evidence>
<reference evidence="3 6" key="2">
    <citation type="submission" date="2019-06" db="EMBL/GenBank/DDBJ databases">
        <title>Draft genomes of female and male turbot (Scophthalmus maximus).</title>
        <authorList>
            <person name="Xu H."/>
            <person name="Xu X.-W."/>
            <person name="Shao C."/>
            <person name="Chen S."/>
        </authorList>
    </citation>
    <scope>NUCLEOTIDE SEQUENCE [LARGE SCALE GENOMIC DNA]</scope>
    <source>
        <strain evidence="3">Ysfricsl-2016a</strain>
        <tissue evidence="3">Blood</tissue>
    </source>
</reference>
<evidence type="ECO:0000313" key="3">
    <source>
        <dbReference type="EMBL" id="KAF0022099.1"/>
    </source>
</evidence>
<dbReference type="Proteomes" id="UP000438429">
    <property type="component" value="Unassembled WGS sequence"/>
</dbReference>
<dbReference type="EMBL" id="VEVO01000170">
    <property type="protein sequence ID" value="KAF0022099.1"/>
    <property type="molecule type" value="Genomic_DNA"/>
</dbReference>
<name>A0A2U9B3C7_SCOMX</name>
<sequence length="175" mass="19044">MQHHGGAQEHRGEGLDRARVGNPGVVRPRGNAKAILLQAYLECLNAVCHHKQQRESNPGARVQAQIVKMLTAKTKALAVEYREAYGFCLDLWDDDGLSSALLVGSSGEEDRGDCKERCGDGSLRLPVAPEMAAMKGHEVVLRLALLADFYRYLAGFAPGRDVLCSKVGCDQKRGL</sequence>
<dbReference type="EMBL" id="CP026245">
    <property type="protein sequence ID" value="AWO98430.1"/>
    <property type="molecule type" value="Genomic_DNA"/>
</dbReference>
<dbReference type="AlphaFoldDB" id="A0A2U9B3C7"/>
<reference evidence="2 5" key="1">
    <citation type="submission" date="2017-12" db="EMBL/GenBank/DDBJ databases">
        <title>Integrating genomic resources of turbot (Scophthalmus maximus) in depth evaluation of genetic and physical mapping variation across individuals.</title>
        <authorList>
            <person name="Martinez P."/>
        </authorList>
    </citation>
    <scope>NUCLEOTIDE SEQUENCE [LARGE SCALE GENOMIC DNA]</scope>
</reference>
<protein>
    <submittedName>
        <fullName evidence="2">Uncharacterized protein</fullName>
    </submittedName>
</protein>
<feature type="compositionally biased region" description="Basic and acidic residues" evidence="1">
    <location>
        <begin position="1"/>
        <end position="19"/>
    </location>
</feature>
<keyword evidence="5" id="KW-1185">Reference proteome</keyword>
<evidence type="ECO:0000256" key="1">
    <source>
        <dbReference type="SAM" id="MobiDB-lite"/>
    </source>
</evidence>
<proteinExistence type="predicted"/>
<gene>
    <name evidence="4" type="ORF">F2P81_024048</name>
    <name evidence="3" type="ORF">F2P81_025644</name>
    <name evidence="2" type="ORF">SMAX5B_007040</name>
</gene>
<evidence type="ECO:0000313" key="5">
    <source>
        <dbReference type="Proteomes" id="UP000246464"/>
    </source>
</evidence>
<dbReference type="Proteomes" id="UP000246464">
    <property type="component" value="Chromosome 3"/>
</dbReference>
<evidence type="ECO:0000313" key="2">
    <source>
        <dbReference type="EMBL" id="AWO98430.1"/>
    </source>
</evidence>
<dbReference type="EMBL" id="VEVO01000022">
    <property type="protein sequence ID" value="KAF0023418.1"/>
    <property type="molecule type" value="Genomic_DNA"/>
</dbReference>
<organism evidence="2 5">
    <name type="scientific">Scophthalmus maximus</name>
    <name type="common">Turbot</name>
    <name type="synonym">Psetta maxima</name>
    <dbReference type="NCBI Taxonomy" id="52904"/>
    <lineage>
        <taxon>Eukaryota</taxon>
        <taxon>Metazoa</taxon>
        <taxon>Chordata</taxon>
        <taxon>Craniata</taxon>
        <taxon>Vertebrata</taxon>
        <taxon>Euteleostomi</taxon>
        <taxon>Actinopterygii</taxon>
        <taxon>Neopterygii</taxon>
        <taxon>Teleostei</taxon>
        <taxon>Neoteleostei</taxon>
        <taxon>Acanthomorphata</taxon>
        <taxon>Carangaria</taxon>
        <taxon>Pleuronectiformes</taxon>
        <taxon>Pleuronectoidei</taxon>
        <taxon>Scophthalmidae</taxon>
        <taxon>Scophthalmus</taxon>
    </lineage>
</organism>
<feature type="region of interest" description="Disordered" evidence="1">
    <location>
        <begin position="1"/>
        <end position="25"/>
    </location>
</feature>